<dbReference type="EMBL" id="JBHTMN010000011">
    <property type="protein sequence ID" value="MFD1383622.1"/>
    <property type="molecule type" value="Genomic_DNA"/>
</dbReference>
<feature type="signal peptide" evidence="2">
    <location>
        <begin position="1"/>
        <end position="21"/>
    </location>
</feature>
<feature type="region of interest" description="Disordered" evidence="1">
    <location>
        <begin position="107"/>
        <end position="127"/>
    </location>
</feature>
<reference evidence="4" key="1">
    <citation type="journal article" date="2019" name="Int. J. Syst. Evol. Microbiol.">
        <title>The Global Catalogue of Microorganisms (GCM) 10K type strain sequencing project: providing services to taxonomists for standard genome sequencing and annotation.</title>
        <authorList>
            <consortium name="The Broad Institute Genomics Platform"/>
            <consortium name="The Broad Institute Genome Sequencing Center for Infectious Disease"/>
            <person name="Wu L."/>
            <person name="Ma J."/>
        </authorList>
    </citation>
    <scope>NUCLEOTIDE SEQUENCE [LARGE SCALE GENOMIC DNA]</scope>
    <source>
        <strain evidence="4">JCM 30774</strain>
    </source>
</reference>
<proteinExistence type="predicted"/>
<dbReference type="Proteomes" id="UP001597059">
    <property type="component" value="Unassembled WGS sequence"/>
</dbReference>
<protein>
    <submittedName>
        <fullName evidence="3">Entry exclusion lipoprotein TrbK</fullName>
    </submittedName>
</protein>
<keyword evidence="4" id="KW-1185">Reference proteome</keyword>
<evidence type="ECO:0000313" key="3">
    <source>
        <dbReference type="EMBL" id="MFD1383622.1"/>
    </source>
</evidence>
<dbReference type="InterPro" id="IPR027584">
    <property type="entry name" value="TrbK_RP4"/>
</dbReference>
<comment type="caution">
    <text evidence="3">The sequence shown here is derived from an EMBL/GenBank/DDBJ whole genome shotgun (WGS) entry which is preliminary data.</text>
</comment>
<feature type="chain" id="PRO_5045458150" evidence="2">
    <location>
        <begin position="22"/>
        <end position="127"/>
    </location>
</feature>
<keyword evidence="3" id="KW-0449">Lipoprotein</keyword>
<keyword evidence="2" id="KW-0732">Signal</keyword>
<evidence type="ECO:0000313" key="4">
    <source>
        <dbReference type="Proteomes" id="UP001597059"/>
    </source>
</evidence>
<sequence>MNTIKPKYLVGLMMVAAFTTACSEKMPQVNDQNCTQTSINQIEDSETRDKFSDECFDYRMEQGKEKASNLMEQGADKAEEMYDDGVDAAEDMYDSAADTAEDMYDDTADAMEDGADAAEDEMDSATN</sequence>
<dbReference type="RefSeq" id="WP_377367065.1">
    <property type="nucleotide sequence ID" value="NZ_JBHTMN010000011.1"/>
</dbReference>
<evidence type="ECO:0000256" key="1">
    <source>
        <dbReference type="SAM" id="MobiDB-lite"/>
    </source>
</evidence>
<dbReference type="PROSITE" id="PS51257">
    <property type="entry name" value="PROKAR_LIPOPROTEIN"/>
    <property type="match status" value="1"/>
</dbReference>
<accession>A0ABW4B109</accession>
<name>A0ABW4B109_9GAMM</name>
<organism evidence="3 4">
    <name type="scientific">Rhodanobacter aciditrophus</name>
    <dbReference type="NCBI Taxonomy" id="1623218"/>
    <lineage>
        <taxon>Bacteria</taxon>
        <taxon>Pseudomonadati</taxon>
        <taxon>Pseudomonadota</taxon>
        <taxon>Gammaproteobacteria</taxon>
        <taxon>Lysobacterales</taxon>
        <taxon>Rhodanobacteraceae</taxon>
        <taxon>Rhodanobacter</taxon>
    </lineage>
</organism>
<dbReference type="NCBIfam" id="TIGR04359">
    <property type="entry name" value="TrbK_RP4"/>
    <property type="match status" value="1"/>
</dbReference>
<evidence type="ECO:0000256" key="2">
    <source>
        <dbReference type="SAM" id="SignalP"/>
    </source>
</evidence>
<gene>
    <name evidence="3" type="primary">trbK</name>
    <name evidence="3" type="ORF">ACFQ45_09600</name>
</gene>